<evidence type="ECO:0000313" key="1">
    <source>
        <dbReference type="EMBL" id="GFU45956.1"/>
    </source>
</evidence>
<sequence>MWTPFVRSAAPYDTKSDKLGSSFISASTLPLRVTAK</sequence>
<gene>
    <name evidence="1" type="ORF">NPIL_93071</name>
</gene>
<dbReference type="Proteomes" id="UP000887013">
    <property type="component" value="Unassembled WGS sequence"/>
</dbReference>
<feature type="non-terminal residue" evidence="1">
    <location>
        <position position="36"/>
    </location>
</feature>
<keyword evidence="2" id="KW-1185">Reference proteome</keyword>
<accession>A0A8X6QZF6</accession>
<dbReference type="AlphaFoldDB" id="A0A8X6QZF6"/>
<proteinExistence type="predicted"/>
<dbReference type="EMBL" id="BMAW01036819">
    <property type="protein sequence ID" value="GFU45956.1"/>
    <property type="molecule type" value="Genomic_DNA"/>
</dbReference>
<reference evidence="1" key="1">
    <citation type="submission" date="2020-08" db="EMBL/GenBank/DDBJ databases">
        <title>Multicomponent nature underlies the extraordinary mechanical properties of spider dragline silk.</title>
        <authorList>
            <person name="Kono N."/>
            <person name="Nakamura H."/>
            <person name="Mori M."/>
            <person name="Yoshida Y."/>
            <person name="Ohtoshi R."/>
            <person name="Malay A.D."/>
            <person name="Moran D.A.P."/>
            <person name="Tomita M."/>
            <person name="Numata K."/>
            <person name="Arakawa K."/>
        </authorList>
    </citation>
    <scope>NUCLEOTIDE SEQUENCE</scope>
</reference>
<organism evidence="1 2">
    <name type="scientific">Nephila pilipes</name>
    <name type="common">Giant wood spider</name>
    <name type="synonym">Nephila maculata</name>
    <dbReference type="NCBI Taxonomy" id="299642"/>
    <lineage>
        <taxon>Eukaryota</taxon>
        <taxon>Metazoa</taxon>
        <taxon>Ecdysozoa</taxon>
        <taxon>Arthropoda</taxon>
        <taxon>Chelicerata</taxon>
        <taxon>Arachnida</taxon>
        <taxon>Araneae</taxon>
        <taxon>Araneomorphae</taxon>
        <taxon>Entelegynae</taxon>
        <taxon>Araneoidea</taxon>
        <taxon>Nephilidae</taxon>
        <taxon>Nephila</taxon>
    </lineage>
</organism>
<comment type="caution">
    <text evidence="1">The sequence shown here is derived from an EMBL/GenBank/DDBJ whole genome shotgun (WGS) entry which is preliminary data.</text>
</comment>
<protein>
    <submittedName>
        <fullName evidence="1">Uncharacterized protein</fullName>
    </submittedName>
</protein>
<name>A0A8X6QZF6_NEPPI</name>
<evidence type="ECO:0000313" key="2">
    <source>
        <dbReference type="Proteomes" id="UP000887013"/>
    </source>
</evidence>